<feature type="region of interest" description="Disordered" evidence="1">
    <location>
        <begin position="1"/>
        <end position="79"/>
    </location>
</feature>
<proteinExistence type="predicted"/>
<feature type="region of interest" description="Disordered" evidence="1">
    <location>
        <begin position="449"/>
        <end position="528"/>
    </location>
</feature>
<feature type="compositionally biased region" description="Polar residues" evidence="1">
    <location>
        <begin position="313"/>
        <end position="339"/>
    </location>
</feature>
<feature type="compositionally biased region" description="Polar residues" evidence="1">
    <location>
        <begin position="23"/>
        <end position="40"/>
    </location>
</feature>
<keyword evidence="3" id="KW-1185">Reference proteome</keyword>
<comment type="caution">
    <text evidence="2">The sequence shown here is derived from an EMBL/GenBank/DDBJ whole genome shotgun (WGS) entry which is preliminary data.</text>
</comment>
<feature type="compositionally biased region" description="Basic residues" evidence="1">
    <location>
        <begin position="514"/>
        <end position="528"/>
    </location>
</feature>
<sequence>MSVGYTPPTPPPPTVTHNPPPTMQATADSTRCPSPITTRFSSSSLKSSQLYYAESSVRNEPPHATTAPTSHPPPPHRALQTRHHEPLYFTQTPYPTQPPRLREIHKGVCHYGQHVVYTPDHPRVQAIIKEANATWCLPQNVPEHFMALAALQVFYFPNSPVHWLFWSDERKKDTARLVNGIALKQPPVIHCSQTSWNGSEYLHLLYGVHSASHQLEDQEWFTVLVPKKEKELTRAQTLRTRKRALLADVSETSGGAQEQVADDAALEPPRKRSRTKRTENDRKAPSPPVESTPVKSSSPPVCDAGGPVAFPTLPSTSQIANPPSTCSILSSLPETSENLTSSNVRRTSSRRRQPKMIFDAAPESSTSSVSSRAPSVIPTPPAPHHSRTRSTSQSSAETLVASRRSRSMSRSSADTVVPAGVSKKGKDAGKTLEEAIDVDGLVDIDVVGPGPDLCGTESQPAEGMVTRSKRLRSGSDALRAASVLTDTSTREPSVNRGEDESAAADALAKALKTAPKRKRTAKKASARS</sequence>
<feature type="compositionally biased region" description="Pro residues" evidence="1">
    <location>
        <begin position="7"/>
        <end position="22"/>
    </location>
</feature>
<protein>
    <submittedName>
        <fullName evidence="2">Uncharacterized protein</fullName>
    </submittedName>
</protein>
<gene>
    <name evidence="2" type="ORF">HGRIS_002611</name>
</gene>
<reference evidence="3" key="1">
    <citation type="submission" date="2024-06" db="EMBL/GenBank/DDBJ databases">
        <title>Multi-omics analyses provide insights into the biosynthesis of the anticancer antibiotic pleurotin in Hohenbuehelia grisea.</title>
        <authorList>
            <person name="Weaver J.A."/>
            <person name="Alberti F."/>
        </authorList>
    </citation>
    <scope>NUCLEOTIDE SEQUENCE [LARGE SCALE GENOMIC DNA]</scope>
    <source>
        <strain evidence="3">T-177</strain>
    </source>
</reference>
<feature type="compositionally biased region" description="Low complexity" evidence="1">
    <location>
        <begin position="503"/>
        <end position="513"/>
    </location>
</feature>
<accession>A0ABR3JKY8</accession>
<evidence type="ECO:0000313" key="2">
    <source>
        <dbReference type="EMBL" id="KAL0956465.1"/>
    </source>
</evidence>
<evidence type="ECO:0000256" key="1">
    <source>
        <dbReference type="SAM" id="MobiDB-lite"/>
    </source>
</evidence>
<dbReference type="Proteomes" id="UP001556367">
    <property type="component" value="Unassembled WGS sequence"/>
</dbReference>
<name>A0ABR3JKY8_9AGAR</name>
<feature type="region of interest" description="Disordered" evidence="1">
    <location>
        <begin position="249"/>
        <end position="428"/>
    </location>
</feature>
<evidence type="ECO:0000313" key="3">
    <source>
        <dbReference type="Proteomes" id="UP001556367"/>
    </source>
</evidence>
<feature type="compositionally biased region" description="Low complexity" evidence="1">
    <location>
        <begin position="364"/>
        <end position="375"/>
    </location>
</feature>
<dbReference type="EMBL" id="JASNQZ010000006">
    <property type="protein sequence ID" value="KAL0956465.1"/>
    <property type="molecule type" value="Genomic_DNA"/>
</dbReference>
<organism evidence="2 3">
    <name type="scientific">Hohenbuehelia grisea</name>
    <dbReference type="NCBI Taxonomy" id="104357"/>
    <lineage>
        <taxon>Eukaryota</taxon>
        <taxon>Fungi</taxon>
        <taxon>Dikarya</taxon>
        <taxon>Basidiomycota</taxon>
        <taxon>Agaricomycotina</taxon>
        <taxon>Agaricomycetes</taxon>
        <taxon>Agaricomycetidae</taxon>
        <taxon>Agaricales</taxon>
        <taxon>Pleurotineae</taxon>
        <taxon>Pleurotaceae</taxon>
        <taxon>Hohenbuehelia</taxon>
    </lineage>
</organism>